<dbReference type="PROSITE" id="PS51257">
    <property type="entry name" value="PROKAR_LIPOPROTEIN"/>
    <property type="match status" value="1"/>
</dbReference>
<accession>A0ABV7JD71</accession>
<dbReference type="Gene3D" id="2.30.180.10">
    <property type="entry name" value="FAS1 domain"/>
    <property type="match status" value="1"/>
</dbReference>
<evidence type="ECO:0000313" key="3">
    <source>
        <dbReference type="Proteomes" id="UP001595526"/>
    </source>
</evidence>
<dbReference type="SUPFAM" id="SSF82153">
    <property type="entry name" value="FAS1 domain"/>
    <property type="match status" value="1"/>
</dbReference>
<feature type="domain" description="FAS1" evidence="1">
    <location>
        <begin position="46"/>
        <end position="243"/>
    </location>
</feature>
<dbReference type="RefSeq" id="WP_379018421.1">
    <property type="nucleotide sequence ID" value="NZ_JBHRTA010000003.1"/>
</dbReference>
<organism evidence="2 3">
    <name type="scientific">Parapedobacter deserti</name>
    <dbReference type="NCBI Taxonomy" id="1912957"/>
    <lineage>
        <taxon>Bacteria</taxon>
        <taxon>Pseudomonadati</taxon>
        <taxon>Bacteroidota</taxon>
        <taxon>Sphingobacteriia</taxon>
        <taxon>Sphingobacteriales</taxon>
        <taxon>Sphingobacteriaceae</taxon>
        <taxon>Parapedobacter</taxon>
    </lineage>
</organism>
<name>A0ABV7JD71_9SPHI</name>
<evidence type="ECO:0000313" key="2">
    <source>
        <dbReference type="EMBL" id="MFC3196070.1"/>
    </source>
</evidence>
<dbReference type="EMBL" id="JBHRTA010000003">
    <property type="protein sequence ID" value="MFC3196070.1"/>
    <property type="molecule type" value="Genomic_DNA"/>
</dbReference>
<dbReference type="Proteomes" id="UP001595526">
    <property type="component" value="Unassembled WGS sequence"/>
</dbReference>
<reference evidence="3" key="1">
    <citation type="journal article" date="2019" name="Int. J. Syst. Evol. Microbiol.">
        <title>The Global Catalogue of Microorganisms (GCM) 10K type strain sequencing project: providing services to taxonomists for standard genome sequencing and annotation.</title>
        <authorList>
            <consortium name="The Broad Institute Genomics Platform"/>
            <consortium name="The Broad Institute Genome Sequencing Center for Infectious Disease"/>
            <person name="Wu L."/>
            <person name="Ma J."/>
        </authorList>
    </citation>
    <scope>NUCLEOTIDE SEQUENCE [LARGE SCALE GENOMIC DNA]</scope>
    <source>
        <strain evidence="3">KCTC 52416</strain>
    </source>
</reference>
<dbReference type="InterPro" id="IPR000782">
    <property type="entry name" value="FAS1_domain"/>
</dbReference>
<comment type="caution">
    <text evidence="2">The sequence shown here is derived from an EMBL/GenBank/DDBJ whole genome shotgun (WGS) entry which is preliminary data.</text>
</comment>
<dbReference type="Pfam" id="PF02469">
    <property type="entry name" value="Fasciclin"/>
    <property type="match status" value="1"/>
</dbReference>
<gene>
    <name evidence="2" type="ORF">ACFOET_00455</name>
</gene>
<keyword evidence="3" id="KW-1185">Reference proteome</keyword>
<proteinExistence type="predicted"/>
<protein>
    <submittedName>
        <fullName evidence="2">Fasciclin domain-containing protein</fullName>
    </submittedName>
</protein>
<evidence type="ECO:0000259" key="1">
    <source>
        <dbReference type="PROSITE" id="PS50213"/>
    </source>
</evidence>
<dbReference type="InterPro" id="IPR036378">
    <property type="entry name" value="FAS1_dom_sf"/>
</dbReference>
<dbReference type="PROSITE" id="PS50213">
    <property type="entry name" value="FAS1"/>
    <property type="match status" value="1"/>
</dbReference>
<sequence>MNKKQRFAVSYRILGLTLLVGTMWFSSCQRDDYYTDGGLANPYFNGTMLEYLESRPIEFDTIAQIIRLAGLEEEFNTHELTFFAPRDETIRDLIGLVNYTGNDPHLMGGVNQRLYNLGLDTLQTLADVDSAIWRKYLERHMFRGRKLLKDYPQIDFDILSTFGGENYYAYNNTVSNIGVVFHDAVTDAGKPTETRLKYQGYRQLHLSYIPNLSQPDVWVDPAHVASSDIQPNNGVVHVLDFTRSSFGFQYFEVSEDIIQSKR</sequence>